<dbReference type="OrthoDB" id="9799835at2"/>
<dbReference type="FunCoup" id="A0A420WKG1">
    <property type="interactions" value="426"/>
</dbReference>
<evidence type="ECO:0000256" key="1">
    <source>
        <dbReference type="ARBA" id="ARBA00010529"/>
    </source>
</evidence>
<accession>A0A420WKG1</accession>
<dbReference type="CDD" id="cd13831">
    <property type="entry name" value="HU"/>
    <property type="match status" value="1"/>
</dbReference>
<dbReference type="Pfam" id="PF00216">
    <property type="entry name" value="Bac_DNA_binding"/>
    <property type="match status" value="1"/>
</dbReference>
<dbReference type="InParanoid" id="A0A420WKG1"/>
<evidence type="ECO:0000256" key="3">
    <source>
        <dbReference type="ARBA" id="ARBA00023125"/>
    </source>
</evidence>
<dbReference type="InterPro" id="IPR010992">
    <property type="entry name" value="IHF-like_DNA-bd_dom_sf"/>
</dbReference>
<dbReference type="GO" id="GO:0005829">
    <property type="term" value="C:cytosol"/>
    <property type="evidence" value="ECO:0007669"/>
    <property type="project" value="TreeGrafter"/>
</dbReference>
<dbReference type="GO" id="GO:0003677">
    <property type="term" value="F:DNA binding"/>
    <property type="evidence" value="ECO:0007669"/>
    <property type="project" value="UniProtKB-KW"/>
</dbReference>
<dbReference type="SMART" id="SM00411">
    <property type="entry name" value="BHL"/>
    <property type="match status" value="1"/>
</dbReference>
<keyword evidence="2" id="KW-0226">DNA condensation</keyword>
<dbReference type="PANTHER" id="PTHR33175">
    <property type="entry name" value="DNA-BINDING PROTEIN HU"/>
    <property type="match status" value="1"/>
</dbReference>
<comment type="similarity">
    <text evidence="1 4">Belongs to the bacterial histone-like protein family.</text>
</comment>
<dbReference type="AlphaFoldDB" id="A0A420WKG1"/>
<evidence type="ECO:0000256" key="4">
    <source>
        <dbReference type="RuleBase" id="RU003939"/>
    </source>
</evidence>
<keyword evidence="6" id="KW-1185">Reference proteome</keyword>
<dbReference type="GO" id="GO:0030261">
    <property type="term" value="P:chromosome condensation"/>
    <property type="evidence" value="ECO:0007669"/>
    <property type="project" value="UniProtKB-KW"/>
</dbReference>
<dbReference type="GO" id="GO:0030527">
    <property type="term" value="F:structural constituent of chromatin"/>
    <property type="evidence" value="ECO:0007669"/>
    <property type="project" value="InterPro"/>
</dbReference>
<protein>
    <submittedName>
        <fullName evidence="5">DNA-binding protein HU-beta/integration host factor subunit beta</fullName>
    </submittedName>
</protein>
<evidence type="ECO:0000256" key="2">
    <source>
        <dbReference type="ARBA" id="ARBA00023067"/>
    </source>
</evidence>
<dbReference type="SUPFAM" id="SSF47729">
    <property type="entry name" value="IHF-like DNA-binding proteins"/>
    <property type="match status" value="1"/>
</dbReference>
<dbReference type="PRINTS" id="PR01727">
    <property type="entry name" value="DNABINDINGHU"/>
</dbReference>
<dbReference type="PANTHER" id="PTHR33175:SF3">
    <property type="entry name" value="DNA-BINDING PROTEIN HU-BETA"/>
    <property type="match status" value="1"/>
</dbReference>
<dbReference type="Proteomes" id="UP000282211">
    <property type="component" value="Unassembled WGS sequence"/>
</dbReference>
<sequence>MNKKELVSAIAAHTDSTQSAAGEFLNAFCEVVVSEMKKGDGSTVAIPGFGQFVAKHRASREMRNPATGKMMMSKAKTSAQFKASAGLKDL</sequence>
<dbReference type="EMBL" id="RBII01000001">
    <property type="protein sequence ID" value="RKQ71513.1"/>
    <property type="molecule type" value="Genomic_DNA"/>
</dbReference>
<organism evidence="5 6">
    <name type="scientific">Litorimonas taeanensis</name>
    <dbReference type="NCBI Taxonomy" id="568099"/>
    <lineage>
        <taxon>Bacteria</taxon>
        <taxon>Pseudomonadati</taxon>
        <taxon>Pseudomonadota</taxon>
        <taxon>Alphaproteobacteria</taxon>
        <taxon>Maricaulales</taxon>
        <taxon>Robiginitomaculaceae</taxon>
    </lineage>
</organism>
<reference evidence="5 6" key="1">
    <citation type="submission" date="2018-10" db="EMBL/GenBank/DDBJ databases">
        <title>Genomic Encyclopedia of Type Strains, Phase IV (KMG-IV): sequencing the most valuable type-strain genomes for metagenomic binning, comparative biology and taxonomic classification.</title>
        <authorList>
            <person name="Goeker M."/>
        </authorList>
    </citation>
    <scope>NUCLEOTIDE SEQUENCE [LARGE SCALE GENOMIC DNA]</scope>
    <source>
        <strain evidence="5 6">DSM 22008</strain>
    </source>
</reference>
<evidence type="ECO:0000313" key="6">
    <source>
        <dbReference type="Proteomes" id="UP000282211"/>
    </source>
</evidence>
<dbReference type="InterPro" id="IPR000119">
    <property type="entry name" value="Hist_DNA-bd"/>
</dbReference>
<keyword evidence="3 5" id="KW-0238">DNA-binding</keyword>
<dbReference type="Gene3D" id="4.10.520.10">
    <property type="entry name" value="IHF-like DNA-binding proteins"/>
    <property type="match status" value="1"/>
</dbReference>
<dbReference type="RefSeq" id="WP_121099282.1">
    <property type="nucleotide sequence ID" value="NZ_RBII01000001.1"/>
</dbReference>
<comment type="caution">
    <text evidence="5">The sequence shown here is derived from an EMBL/GenBank/DDBJ whole genome shotgun (WGS) entry which is preliminary data.</text>
</comment>
<proteinExistence type="inferred from homology"/>
<name>A0A420WKG1_9PROT</name>
<gene>
    <name evidence="5" type="ORF">DES40_0836</name>
</gene>
<evidence type="ECO:0000313" key="5">
    <source>
        <dbReference type="EMBL" id="RKQ71513.1"/>
    </source>
</evidence>